<dbReference type="EMBL" id="BNAR01000006">
    <property type="protein sequence ID" value="GHH43944.1"/>
    <property type="molecule type" value="Genomic_DNA"/>
</dbReference>
<name>A0ABQ3MH81_9PSEU</name>
<sequence length="228" mass="24992">MSEDNEGIQPRRRLSAAHEAALWALSGGTCYAPGCLVPVVVEVRPGVYKKNVQAAHIYGVRGKAARHKIEMTSDERDSFKHIILLCLAHHSAVDDSKTGTLDYPPELLVKWKRTREGANHATLSELQIPANNLDAITEYLESVFTPPVQRLEALANHLQKTGELNADSLAELKQIITAMQDSDAGVNSRVASNLASAADILADLNLERTARDLLNAADILSNQPRQEW</sequence>
<reference evidence="2" key="1">
    <citation type="journal article" date="2019" name="Int. J. Syst. Evol. Microbiol.">
        <title>The Global Catalogue of Microorganisms (GCM) 10K type strain sequencing project: providing services to taxonomists for standard genome sequencing and annotation.</title>
        <authorList>
            <consortium name="The Broad Institute Genomics Platform"/>
            <consortium name="The Broad Institute Genome Sequencing Center for Infectious Disease"/>
            <person name="Wu L."/>
            <person name="Ma J."/>
        </authorList>
    </citation>
    <scope>NUCLEOTIDE SEQUENCE [LARGE SCALE GENOMIC DNA]</scope>
    <source>
        <strain evidence="2">CGMCC 4.7367</strain>
    </source>
</reference>
<protein>
    <recommendedName>
        <fullName evidence="3">HNH endonuclease</fullName>
    </recommendedName>
</protein>
<comment type="caution">
    <text evidence="1">The sequence shown here is derived from an EMBL/GenBank/DDBJ whole genome shotgun (WGS) entry which is preliminary data.</text>
</comment>
<evidence type="ECO:0000313" key="2">
    <source>
        <dbReference type="Proteomes" id="UP000605568"/>
    </source>
</evidence>
<proteinExistence type="predicted"/>
<organism evidence="1 2">
    <name type="scientific">Lentzea cavernae</name>
    <dbReference type="NCBI Taxonomy" id="2020703"/>
    <lineage>
        <taxon>Bacteria</taxon>
        <taxon>Bacillati</taxon>
        <taxon>Actinomycetota</taxon>
        <taxon>Actinomycetes</taxon>
        <taxon>Pseudonocardiales</taxon>
        <taxon>Pseudonocardiaceae</taxon>
        <taxon>Lentzea</taxon>
    </lineage>
</organism>
<dbReference type="RefSeq" id="WP_191300120.1">
    <property type="nucleotide sequence ID" value="NZ_BNAR01000006.1"/>
</dbReference>
<dbReference type="Proteomes" id="UP000605568">
    <property type="component" value="Unassembled WGS sequence"/>
</dbReference>
<accession>A0ABQ3MH81</accession>
<gene>
    <name evidence="1" type="ORF">GCM10017774_42490</name>
</gene>
<evidence type="ECO:0000313" key="1">
    <source>
        <dbReference type="EMBL" id="GHH43944.1"/>
    </source>
</evidence>
<keyword evidence="2" id="KW-1185">Reference proteome</keyword>
<evidence type="ECO:0008006" key="3">
    <source>
        <dbReference type="Google" id="ProtNLM"/>
    </source>
</evidence>